<accession>A0A5K7YPY2</accession>
<organism evidence="2 3">
    <name type="scientific">Desulfosarcina alkanivorans</name>
    <dbReference type="NCBI Taxonomy" id="571177"/>
    <lineage>
        <taxon>Bacteria</taxon>
        <taxon>Pseudomonadati</taxon>
        <taxon>Thermodesulfobacteriota</taxon>
        <taxon>Desulfobacteria</taxon>
        <taxon>Desulfobacterales</taxon>
        <taxon>Desulfosarcinaceae</taxon>
        <taxon>Desulfosarcina</taxon>
    </lineage>
</organism>
<dbReference type="InterPro" id="IPR046534">
    <property type="entry name" value="DUF6599"/>
</dbReference>
<keyword evidence="1" id="KW-0472">Membrane</keyword>
<dbReference type="Proteomes" id="UP000427906">
    <property type="component" value="Chromosome"/>
</dbReference>
<evidence type="ECO:0000313" key="2">
    <source>
        <dbReference type="EMBL" id="BBO70788.1"/>
    </source>
</evidence>
<dbReference type="KEGG" id="dalk:DSCA_47180"/>
<dbReference type="Pfam" id="PF20244">
    <property type="entry name" value="DUF6599"/>
    <property type="match status" value="1"/>
</dbReference>
<gene>
    <name evidence="2" type="ORF">DSCA_47180</name>
</gene>
<sequence length="349" mass="37358">MNGVGKLLSATLVIPMKTAAHKKPGKMETRISMAVLALLVVVGAGVLMRQSEINPAVVALRPESHGREPSRVRDEPALIDTTGSEITPFSPPERFNADTLYEKINGRADLYLSSGFVSLNTQRFALKNDAASAWVEVFIYDMGTPENAFSVFSMQRRTGARATDGIPNGYRTDNAVFMAHARFYLELIGTDASEDLQRAVNWLAGAFAESHGGAATARAPGAGLFPEAGLAADSLRLIAANAFGYGQLNRIYRCDYLIDGIRLTAFVSEREDGDAASALAADYSQTLLSYGAIAVAGPVPIEGAAAMQFFDTHEIVFSRGRYLAGVHEAGSLEAAITLAERLAAHLEKL</sequence>
<dbReference type="AlphaFoldDB" id="A0A5K7YPY2"/>
<reference evidence="2 3" key="1">
    <citation type="submission" date="2019-11" db="EMBL/GenBank/DDBJ databases">
        <title>Comparative genomics of hydrocarbon-degrading Desulfosarcina strains.</title>
        <authorList>
            <person name="Watanabe M."/>
            <person name="Kojima H."/>
            <person name="Fukui M."/>
        </authorList>
    </citation>
    <scope>NUCLEOTIDE SEQUENCE [LARGE SCALE GENOMIC DNA]</scope>
    <source>
        <strain evidence="2 3">PL12</strain>
    </source>
</reference>
<proteinExistence type="predicted"/>
<keyword evidence="3" id="KW-1185">Reference proteome</keyword>
<evidence type="ECO:0000313" key="3">
    <source>
        <dbReference type="Proteomes" id="UP000427906"/>
    </source>
</evidence>
<feature type="transmembrane region" description="Helical" evidence="1">
    <location>
        <begin position="31"/>
        <end position="48"/>
    </location>
</feature>
<evidence type="ECO:0000256" key="1">
    <source>
        <dbReference type="SAM" id="Phobius"/>
    </source>
</evidence>
<keyword evidence="1" id="KW-0812">Transmembrane</keyword>
<keyword evidence="1" id="KW-1133">Transmembrane helix</keyword>
<protein>
    <submittedName>
        <fullName evidence="2">Uncharacterized protein</fullName>
    </submittedName>
</protein>
<dbReference type="EMBL" id="AP021874">
    <property type="protein sequence ID" value="BBO70788.1"/>
    <property type="molecule type" value="Genomic_DNA"/>
</dbReference>
<name>A0A5K7YPY2_9BACT</name>